<dbReference type="PANTHER" id="PTHR34482">
    <property type="entry name" value="DNA DAMAGE-INDUCIBLE PROTEIN 1-LIKE"/>
    <property type="match status" value="1"/>
</dbReference>
<dbReference type="PANTHER" id="PTHR34482:SF49">
    <property type="entry name" value="RETROTRANSPOSON GAG DOMAIN-CONTAINING PROTEIN"/>
    <property type="match status" value="1"/>
</dbReference>
<proteinExistence type="predicted"/>
<protein>
    <submittedName>
        <fullName evidence="4">Uncharacterized protein LOC109711035</fullName>
    </submittedName>
</protein>
<accession>A0A6P5F116</accession>
<dbReference type="AlphaFoldDB" id="A0A6P5F116"/>
<keyword evidence="3" id="KW-1185">Reference proteome</keyword>
<dbReference type="GeneID" id="109711035"/>
<evidence type="ECO:0000256" key="1">
    <source>
        <dbReference type="SAM" id="MobiDB-lite"/>
    </source>
</evidence>
<dbReference type="Pfam" id="PF03732">
    <property type="entry name" value="Retrotrans_gag"/>
    <property type="match status" value="1"/>
</dbReference>
<reference evidence="3" key="1">
    <citation type="journal article" date="2015" name="Nat. Genet.">
        <title>The pineapple genome and the evolution of CAM photosynthesis.</title>
        <authorList>
            <person name="Ming R."/>
            <person name="VanBuren R."/>
            <person name="Wai C.M."/>
            <person name="Tang H."/>
            <person name="Schatz M.C."/>
            <person name="Bowers J.E."/>
            <person name="Lyons E."/>
            <person name="Wang M.L."/>
            <person name="Chen J."/>
            <person name="Biggers E."/>
            <person name="Zhang J."/>
            <person name="Huang L."/>
            <person name="Zhang L."/>
            <person name="Miao W."/>
            <person name="Zhang J."/>
            <person name="Ye Z."/>
            <person name="Miao C."/>
            <person name="Lin Z."/>
            <person name="Wang H."/>
            <person name="Zhou H."/>
            <person name="Yim W.C."/>
            <person name="Priest H.D."/>
            <person name="Zheng C."/>
            <person name="Woodhouse M."/>
            <person name="Edger P.P."/>
            <person name="Guyot R."/>
            <person name="Guo H.B."/>
            <person name="Guo H."/>
            <person name="Zheng G."/>
            <person name="Singh R."/>
            <person name="Sharma A."/>
            <person name="Min X."/>
            <person name="Zheng Y."/>
            <person name="Lee H."/>
            <person name="Gurtowski J."/>
            <person name="Sedlazeck F.J."/>
            <person name="Harkess A."/>
            <person name="McKain M.R."/>
            <person name="Liao Z."/>
            <person name="Fang J."/>
            <person name="Liu J."/>
            <person name="Zhang X."/>
            <person name="Zhang Q."/>
            <person name="Hu W."/>
            <person name="Qin Y."/>
            <person name="Wang K."/>
            <person name="Chen L.Y."/>
            <person name="Shirley N."/>
            <person name="Lin Y.R."/>
            <person name="Liu L.Y."/>
            <person name="Hernandez A.G."/>
            <person name="Wright C.L."/>
            <person name="Bulone V."/>
            <person name="Tuskan G.A."/>
            <person name="Heath K."/>
            <person name="Zee F."/>
            <person name="Moore P.H."/>
            <person name="Sunkar R."/>
            <person name="Leebens-Mack J.H."/>
            <person name="Mockler T."/>
            <person name="Bennetzen J.L."/>
            <person name="Freeling M."/>
            <person name="Sankoff D."/>
            <person name="Paterson A.H."/>
            <person name="Zhu X."/>
            <person name="Yang X."/>
            <person name="Smith J.A."/>
            <person name="Cushman J.C."/>
            <person name="Paull R.E."/>
            <person name="Yu Q."/>
        </authorList>
    </citation>
    <scope>NUCLEOTIDE SEQUENCE [LARGE SCALE GENOMIC DNA]</scope>
    <source>
        <strain evidence="3">cv. F153</strain>
    </source>
</reference>
<dbReference type="RefSeq" id="XP_020089539.1">
    <property type="nucleotide sequence ID" value="XM_020233950.1"/>
</dbReference>
<dbReference type="OrthoDB" id="786614at2759"/>
<evidence type="ECO:0000259" key="2">
    <source>
        <dbReference type="Pfam" id="PF03732"/>
    </source>
</evidence>
<dbReference type="Proteomes" id="UP000515123">
    <property type="component" value="Linkage group 1"/>
</dbReference>
<feature type="compositionally biased region" description="Basic and acidic residues" evidence="1">
    <location>
        <begin position="285"/>
        <end position="294"/>
    </location>
</feature>
<reference evidence="4" key="2">
    <citation type="submission" date="2025-08" db="UniProtKB">
        <authorList>
            <consortium name="RefSeq"/>
        </authorList>
    </citation>
    <scope>IDENTIFICATION</scope>
    <source>
        <tissue evidence="4">Leaf</tissue>
    </source>
</reference>
<evidence type="ECO:0000313" key="4">
    <source>
        <dbReference type="RefSeq" id="XP_020089539.1"/>
    </source>
</evidence>
<feature type="region of interest" description="Disordered" evidence="1">
    <location>
        <begin position="285"/>
        <end position="329"/>
    </location>
</feature>
<dbReference type="InterPro" id="IPR005162">
    <property type="entry name" value="Retrotrans_gag_dom"/>
</dbReference>
<gene>
    <name evidence="4" type="primary">LOC109711035</name>
</gene>
<feature type="domain" description="Retrotransposon gag" evidence="2">
    <location>
        <begin position="154"/>
        <end position="251"/>
    </location>
</feature>
<evidence type="ECO:0000313" key="3">
    <source>
        <dbReference type="Proteomes" id="UP000515123"/>
    </source>
</evidence>
<name>A0A6P5F116_ANACO</name>
<feature type="region of interest" description="Disordered" evidence="1">
    <location>
        <begin position="1"/>
        <end position="32"/>
    </location>
</feature>
<organism evidence="3 4">
    <name type="scientific">Ananas comosus</name>
    <name type="common">Pineapple</name>
    <name type="synonym">Ananas ananas</name>
    <dbReference type="NCBI Taxonomy" id="4615"/>
    <lineage>
        <taxon>Eukaryota</taxon>
        <taxon>Viridiplantae</taxon>
        <taxon>Streptophyta</taxon>
        <taxon>Embryophyta</taxon>
        <taxon>Tracheophyta</taxon>
        <taxon>Spermatophyta</taxon>
        <taxon>Magnoliopsida</taxon>
        <taxon>Liliopsida</taxon>
        <taxon>Poales</taxon>
        <taxon>Bromeliaceae</taxon>
        <taxon>Bromelioideae</taxon>
        <taxon>Ananas</taxon>
    </lineage>
</organism>
<sequence>MPPRGRPKLPRGQPRTRSMAEGPSGVGPAPREQIQRLQEALERQQTTAAQAGVEPPAPPVVVPTVAEGVAATATPVAAVPVTAIAAGSGTSNPDSAAIEAKRERALEALVLFKKFNPPIFDGEKIDAAVVEAWVDSMETLFEDIYSLEKDKVPLATHCLEKAAKVWWKRVKWDRSSDLAPILWEEFRRALFANYFPDTEKRKLQEKFRKLKQGDQSVGEYEREFSHIIDYVPDVVRDDRDRANWFVHGLRPGIHRAVQILKLPTFAEAFDRALWAEQGYAHEHKEREAAAEAKDKSKKWAAGGTGGRPSAKKPHRYPRPQSKGWRPSRCVICGGNHQPPACPQREGKCFKCGQGGT</sequence>